<feature type="region of interest" description="Disordered" evidence="1">
    <location>
        <begin position="179"/>
        <end position="211"/>
    </location>
</feature>
<keyword evidence="3" id="KW-1185">Reference proteome</keyword>
<name>A0A699ZCJ2_HAELA</name>
<reference evidence="2 3" key="1">
    <citation type="submission" date="2020-02" db="EMBL/GenBank/DDBJ databases">
        <title>Draft genome sequence of Haematococcus lacustris strain NIES-144.</title>
        <authorList>
            <person name="Morimoto D."/>
            <person name="Nakagawa S."/>
            <person name="Yoshida T."/>
            <person name="Sawayama S."/>
        </authorList>
    </citation>
    <scope>NUCLEOTIDE SEQUENCE [LARGE SCALE GENOMIC DNA]</scope>
    <source>
        <strain evidence="2 3">NIES-144</strain>
    </source>
</reference>
<accession>A0A699ZCJ2</accession>
<protein>
    <submittedName>
        <fullName evidence="2">Uncharacterized protein</fullName>
    </submittedName>
</protein>
<evidence type="ECO:0000313" key="2">
    <source>
        <dbReference type="EMBL" id="GFH16969.1"/>
    </source>
</evidence>
<proteinExistence type="predicted"/>
<feature type="region of interest" description="Disordered" evidence="1">
    <location>
        <begin position="25"/>
        <end position="49"/>
    </location>
</feature>
<organism evidence="2 3">
    <name type="scientific">Haematococcus lacustris</name>
    <name type="common">Green alga</name>
    <name type="synonym">Haematococcus pluvialis</name>
    <dbReference type="NCBI Taxonomy" id="44745"/>
    <lineage>
        <taxon>Eukaryota</taxon>
        <taxon>Viridiplantae</taxon>
        <taxon>Chlorophyta</taxon>
        <taxon>core chlorophytes</taxon>
        <taxon>Chlorophyceae</taxon>
        <taxon>CS clade</taxon>
        <taxon>Chlamydomonadales</taxon>
        <taxon>Haematococcaceae</taxon>
        <taxon>Haematococcus</taxon>
    </lineage>
</organism>
<feature type="non-terminal residue" evidence="2">
    <location>
        <position position="241"/>
    </location>
</feature>
<comment type="caution">
    <text evidence="2">The sequence shown here is derived from an EMBL/GenBank/DDBJ whole genome shotgun (WGS) entry which is preliminary data.</text>
</comment>
<feature type="compositionally biased region" description="Low complexity" evidence="1">
    <location>
        <begin position="180"/>
        <end position="189"/>
    </location>
</feature>
<evidence type="ECO:0000313" key="3">
    <source>
        <dbReference type="Proteomes" id="UP000485058"/>
    </source>
</evidence>
<dbReference type="AlphaFoldDB" id="A0A699ZCJ2"/>
<sequence>MLRFYADTTAVLCVLWRCPLGVPDGAMSPRKRPSTAEQEPLPTESPRKQAQVLAPLQANNARSVGLNGRRQVCTGAHTAQRCSAQLSGGNKETPCKGPPPPCMSSHCLSPRMVSWPVNVACQSADCAWPQVIKVPSDAVLRGCKKTQRKIMAHFQLRAEVYSQSDRIALRATYLSDLPGASSAEPAAESNKGKAHGKAAKAKPAPQPGRWLDRDCNAALNMQRIGESRWRPLDLFWWPEQG</sequence>
<gene>
    <name evidence="2" type="ORF">HaLaN_13495</name>
</gene>
<evidence type="ECO:0000256" key="1">
    <source>
        <dbReference type="SAM" id="MobiDB-lite"/>
    </source>
</evidence>
<feature type="non-terminal residue" evidence="2">
    <location>
        <position position="1"/>
    </location>
</feature>
<dbReference type="Proteomes" id="UP000485058">
    <property type="component" value="Unassembled WGS sequence"/>
</dbReference>
<dbReference type="EMBL" id="BLLF01001077">
    <property type="protein sequence ID" value="GFH16969.1"/>
    <property type="molecule type" value="Genomic_DNA"/>
</dbReference>